<keyword evidence="1" id="KW-1133">Transmembrane helix</keyword>
<evidence type="ECO:0000256" key="1">
    <source>
        <dbReference type="SAM" id="Phobius"/>
    </source>
</evidence>
<feature type="transmembrane region" description="Helical" evidence="1">
    <location>
        <begin position="107"/>
        <end position="133"/>
    </location>
</feature>
<protein>
    <submittedName>
        <fullName evidence="3">Uncharacterized protein</fullName>
    </submittedName>
</protein>
<evidence type="ECO:0000313" key="2">
    <source>
        <dbReference type="EMBL" id="QJA65919.1"/>
    </source>
</evidence>
<keyword evidence="1" id="KW-0472">Membrane</keyword>
<dbReference type="EMBL" id="MT141546">
    <property type="protein sequence ID" value="QJA65919.1"/>
    <property type="molecule type" value="Genomic_DNA"/>
</dbReference>
<organism evidence="3">
    <name type="scientific">viral metagenome</name>
    <dbReference type="NCBI Taxonomy" id="1070528"/>
    <lineage>
        <taxon>unclassified sequences</taxon>
        <taxon>metagenomes</taxon>
        <taxon>organismal metagenomes</taxon>
    </lineage>
</organism>
<reference evidence="3" key="1">
    <citation type="submission" date="2020-03" db="EMBL/GenBank/DDBJ databases">
        <title>The deep terrestrial virosphere.</title>
        <authorList>
            <person name="Holmfeldt K."/>
            <person name="Nilsson E."/>
            <person name="Simone D."/>
            <person name="Lopez-Fernandez M."/>
            <person name="Wu X."/>
            <person name="de Brujin I."/>
            <person name="Lundin D."/>
            <person name="Andersson A."/>
            <person name="Bertilsson S."/>
            <person name="Dopson M."/>
        </authorList>
    </citation>
    <scope>NUCLEOTIDE SEQUENCE</scope>
    <source>
        <strain evidence="3">MM415A00434</strain>
        <strain evidence="2">MM415B00370</strain>
    </source>
</reference>
<feature type="transmembrane region" description="Helical" evidence="1">
    <location>
        <begin position="35"/>
        <end position="57"/>
    </location>
</feature>
<dbReference type="EMBL" id="MT142483">
    <property type="protein sequence ID" value="QJA82267.1"/>
    <property type="molecule type" value="Genomic_DNA"/>
</dbReference>
<gene>
    <name evidence="3" type="ORF">MM415A00434_0042</name>
    <name evidence="2" type="ORF">MM415B00370_0037</name>
</gene>
<keyword evidence="1" id="KW-0812">Transmembrane</keyword>
<dbReference type="AlphaFoldDB" id="A0A6M3KJT3"/>
<sequence length="193" mass="20042">MNEAGLAVVVSMRDEASAKMQNFGRTVQQTQINALQMQVAIVAVGSALGQMSSLLSAIDNPLAKTAGRFLNIAAYMIQTSVAMVLIIPKIKDMIVWLRQLAAAQAVVAALSGPAGWAALGVAAAVGAGAYFGLKAMSASSTPAIAGPVPQEAIPQVTEIKIVGGPVLLQDEAAMSRFAKVITEKQRQAQIRGR</sequence>
<name>A0A6M3KJT3_9ZZZZ</name>
<accession>A0A6M3KJT3</accession>
<proteinExistence type="predicted"/>
<evidence type="ECO:0000313" key="3">
    <source>
        <dbReference type="EMBL" id="QJA82267.1"/>
    </source>
</evidence>
<feature type="transmembrane region" description="Helical" evidence="1">
    <location>
        <begin position="69"/>
        <end position="87"/>
    </location>
</feature>